<accession>A0AAU7YED0</accession>
<organism evidence="1">
    <name type="scientific">Iridovirus sp</name>
    <dbReference type="NCBI Taxonomy" id="135728"/>
    <lineage>
        <taxon>Viruses</taxon>
        <taxon>Varidnaviria</taxon>
        <taxon>Bamfordvirae</taxon>
        <taxon>Nucleocytoviricota</taxon>
        <taxon>Megaviricetes</taxon>
        <taxon>Pimascovirales</taxon>
        <taxon>Pimascovirales incertae sedis</taxon>
        <taxon>Iridoviridae</taxon>
        <taxon>Betairidovirinae</taxon>
        <taxon>Iridovirus</taxon>
    </lineage>
</organism>
<protein>
    <submittedName>
        <fullName evidence="1">Uncharacterized protein</fullName>
    </submittedName>
</protein>
<reference evidence="1" key="1">
    <citation type="submission" date="2024-05" db="EMBL/GenBank/DDBJ databases">
        <title>Complete genomes of an iridovirus, and two densoviruses identified in lab reared social spiders in California, USA.</title>
        <authorList>
            <person name="Millerwise S."/>
            <person name="Lund M.C."/>
            <person name="Schmidlin K."/>
            <person name="Kraberger S."/>
            <person name="Harrison J."/>
            <person name="Cease A."/>
            <person name="Pinter-Wollman N."/>
            <person name="Varsani A."/>
        </authorList>
    </citation>
    <scope>NUCLEOTIDE SEQUENCE</scope>
    <source>
        <strain evidence="1">SocP20</strain>
    </source>
</reference>
<proteinExistence type="predicted"/>
<name>A0AAU7YED0_9VIRU</name>
<sequence length="63" mass="6775">MPLLKSINSADVLILVVFLGCLDRGIKSLKSTIGGLNAPSFIILYGKNASFDDLPKPNPVLLY</sequence>
<dbReference type="EMBL" id="PP847201">
    <property type="protein sequence ID" value="XBY85811.1"/>
    <property type="molecule type" value="Genomic_DNA"/>
</dbReference>
<evidence type="ECO:0000313" key="1">
    <source>
        <dbReference type="EMBL" id="XBY85811.1"/>
    </source>
</evidence>